<keyword evidence="1" id="KW-0812">Transmembrane</keyword>
<proteinExistence type="predicted"/>
<reference evidence="2" key="1">
    <citation type="submission" date="2021-01" db="EMBL/GenBank/DDBJ databases">
        <authorList>
            <consortium name="Aspergillus puulaauensis MK2 genome sequencing consortium"/>
            <person name="Kazuki M."/>
            <person name="Futagami T."/>
        </authorList>
    </citation>
    <scope>NUCLEOTIDE SEQUENCE</scope>
    <source>
        <strain evidence="2">MK2</strain>
    </source>
</reference>
<evidence type="ECO:0000256" key="1">
    <source>
        <dbReference type="SAM" id="Phobius"/>
    </source>
</evidence>
<name>A0A7R7X9V0_9EURO</name>
<gene>
    <name evidence="2" type="ORF">APUU_10340A</name>
</gene>
<evidence type="ECO:0000313" key="3">
    <source>
        <dbReference type="Proteomes" id="UP000654913"/>
    </source>
</evidence>
<feature type="transmembrane region" description="Helical" evidence="1">
    <location>
        <begin position="211"/>
        <end position="228"/>
    </location>
</feature>
<accession>A0A7R7X9V0</accession>
<keyword evidence="1" id="KW-1133">Transmembrane helix</keyword>
<sequence>MTTLETKPLIIPERPQAPEATLILQRLNSDSIHHHNEPTNILDITLLEKIKSFLTFAGCLHNPSLNNIPTILFKVKYHSGATGFVNCASTIRGKPKNIEQSFHMHAKVRYAKDLISDGDWEYMAHRFGYSKARTMQFEWLQVMRGKALYTELPAVNENESHGDGASCVGSGSYAPSASTSSSCMGRGKWGVGVGIGIAVAVGLGVGVALGFGVGLGFGLGVGIGLFLMR</sequence>
<organism evidence="2 3">
    <name type="scientific">Aspergillus puulaauensis</name>
    <dbReference type="NCBI Taxonomy" id="1220207"/>
    <lineage>
        <taxon>Eukaryota</taxon>
        <taxon>Fungi</taxon>
        <taxon>Dikarya</taxon>
        <taxon>Ascomycota</taxon>
        <taxon>Pezizomycotina</taxon>
        <taxon>Eurotiomycetes</taxon>
        <taxon>Eurotiomycetidae</taxon>
        <taxon>Eurotiales</taxon>
        <taxon>Aspergillaceae</taxon>
        <taxon>Aspergillus</taxon>
    </lineage>
</organism>
<protein>
    <submittedName>
        <fullName evidence="2">Uncharacterized protein</fullName>
    </submittedName>
</protein>
<keyword evidence="1" id="KW-0472">Membrane</keyword>
<reference evidence="2" key="2">
    <citation type="submission" date="2021-02" db="EMBL/GenBank/DDBJ databases">
        <title>Aspergillus puulaauensis MK2 genome sequence.</title>
        <authorList>
            <person name="Futagami T."/>
            <person name="Mori K."/>
            <person name="Kadooka C."/>
            <person name="Tanaka T."/>
        </authorList>
    </citation>
    <scope>NUCLEOTIDE SEQUENCE</scope>
    <source>
        <strain evidence="2">MK2</strain>
    </source>
</reference>
<dbReference type="AlphaFoldDB" id="A0A7R7X9V0"/>
<dbReference type="EMBL" id="AP024443">
    <property type="protein sequence ID" value="BCS17512.1"/>
    <property type="molecule type" value="Genomic_DNA"/>
</dbReference>
<keyword evidence="3" id="KW-1185">Reference proteome</keyword>
<dbReference type="KEGG" id="apuu:APUU_10340A"/>
<dbReference type="OrthoDB" id="4504816at2759"/>
<dbReference type="Proteomes" id="UP000654913">
    <property type="component" value="Chromosome 1"/>
</dbReference>
<dbReference type="GeneID" id="64967517"/>
<dbReference type="RefSeq" id="XP_041549706.1">
    <property type="nucleotide sequence ID" value="XM_041699708.1"/>
</dbReference>
<evidence type="ECO:0000313" key="2">
    <source>
        <dbReference type="EMBL" id="BCS17512.1"/>
    </source>
</evidence>